<reference evidence="2" key="1">
    <citation type="submission" date="2022-08" db="EMBL/GenBank/DDBJ databases">
        <authorList>
            <person name="Wang Z."/>
        </authorList>
    </citation>
    <scope>NUCLEOTIDE SEQUENCE</scope>
</reference>
<dbReference type="EMBL" id="OP161219">
    <property type="protein sequence ID" value="UYE95492.1"/>
    <property type="molecule type" value="Genomic_DNA"/>
</dbReference>
<accession>A0AAT9SCM0</accession>
<sequence length="214" mass="24002">MSGCIACLEKDDRYPHTCNKGANSMTEREQVMIMKLVDNNEGRPDDLTGCAVLCSNVPCHLCPANNDQKITLGEIRAMDPRKSKSDKPEVTPTDDQPSTHGHSEGYVCNCERDYDTSDGHALDCAIHSGNTQDNMIEGVTKPSHYMLFDDIEAIEVIARSMTREQFKGYCLGNILKYRLRAGKKSELAYLEKDMAKAGFYGELYEKHKDKCYDA</sequence>
<dbReference type="GO" id="GO:0016301">
    <property type="term" value="F:kinase activity"/>
    <property type="evidence" value="ECO:0007669"/>
    <property type="project" value="UniProtKB-KW"/>
</dbReference>
<feature type="region of interest" description="Disordered" evidence="1">
    <location>
        <begin position="77"/>
        <end position="102"/>
    </location>
</feature>
<gene>
    <name evidence="2" type="ORF">vBYenPWY_24</name>
</gene>
<evidence type="ECO:0000256" key="1">
    <source>
        <dbReference type="SAM" id="MobiDB-lite"/>
    </source>
</evidence>
<organism evidence="2">
    <name type="scientific">Yersinia phage vB_YenP_WW2</name>
    <dbReference type="NCBI Taxonomy" id="2973654"/>
    <lineage>
        <taxon>Viruses</taxon>
        <taxon>Duplodnaviria</taxon>
        <taxon>Heunggongvirae</taxon>
        <taxon>Uroviricota</taxon>
        <taxon>Caudoviricetes</taxon>
    </lineage>
</organism>
<dbReference type="Pfam" id="PF11753">
    <property type="entry name" value="DUF3310"/>
    <property type="match status" value="1"/>
</dbReference>
<feature type="compositionally biased region" description="Basic and acidic residues" evidence="1">
    <location>
        <begin position="77"/>
        <end position="89"/>
    </location>
</feature>
<dbReference type="InterPro" id="IPR021739">
    <property type="entry name" value="SaV-like"/>
</dbReference>
<keyword evidence="2" id="KW-0418">Kinase</keyword>
<name>A0AAT9SCM0_9CAUD</name>
<protein>
    <submittedName>
        <fullName evidence="2">Nucleotide kinase</fullName>
    </submittedName>
</protein>
<evidence type="ECO:0000313" key="2">
    <source>
        <dbReference type="EMBL" id="UYE95492.1"/>
    </source>
</evidence>
<proteinExistence type="predicted"/>
<keyword evidence="2" id="KW-0808">Transferase</keyword>